<dbReference type="Pfam" id="PF07539">
    <property type="entry name" value="UTP20_N"/>
    <property type="match status" value="1"/>
</dbReference>
<keyword evidence="3" id="KW-1185">Reference proteome</keyword>
<sequence length="265" mass="29899">MWDRFFSSVKPLIDKFKQEAASSEKPSSLLSSFLAMSANRKLVALLCREESLIPDIYSIVSVNSASEAIVYCVLKFVDNLLSLDSELNYEDSSVHRVLLSNIEVLMDSIYCLFGGDNAAKRKLIKSPGETVLRIFNFLPKYIKEAELAKRFVDILLLFLEKKSQSSDVCFEVLPLIQNIIPILGNGSTAKLLSAVSPLYILAELDMRLRIRDLLNALVNYDASVLSVVKLLCRLNTTTTLGWLDHDVILDAYRFINVDFFRNCQV</sequence>
<dbReference type="EMBL" id="LXQA010003335">
    <property type="protein sequence ID" value="MCH82190.1"/>
    <property type="molecule type" value="Genomic_DNA"/>
</dbReference>
<dbReference type="GO" id="GO:0030686">
    <property type="term" value="C:90S preribosome"/>
    <property type="evidence" value="ECO:0007669"/>
    <property type="project" value="TreeGrafter"/>
</dbReference>
<protein>
    <submittedName>
        <fullName evidence="2">Small subunit processome component 20-like protein</fullName>
    </submittedName>
</protein>
<dbReference type="AlphaFoldDB" id="A0A392M493"/>
<evidence type="ECO:0000259" key="1">
    <source>
        <dbReference type="Pfam" id="PF07539"/>
    </source>
</evidence>
<evidence type="ECO:0000313" key="2">
    <source>
        <dbReference type="EMBL" id="MCH82190.1"/>
    </source>
</evidence>
<accession>A0A392M493</accession>
<name>A0A392M493_9FABA</name>
<reference evidence="2 3" key="1">
    <citation type="journal article" date="2018" name="Front. Plant Sci.">
        <title>Red Clover (Trifolium pratense) and Zigzag Clover (T. medium) - A Picture of Genomic Similarities and Differences.</title>
        <authorList>
            <person name="Dluhosova J."/>
            <person name="Istvanek J."/>
            <person name="Nedelnik J."/>
            <person name="Repkova J."/>
        </authorList>
    </citation>
    <scope>NUCLEOTIDE SEQUENCE [LARGE SCALE GENOMIC DNA]</scope>
    <source>
        <strain evidence="3">cv. 10/8</strain>
        <tissue evidence="2">Leaf</tissue>
    </source>
</reference>
<dbReference type="GO" id="GO:0032040">
    <property type="term" value="C:small-subunit processome"/>
    <property type="evidence" value="ECO:0007669"/>
    <property type="project" value="TreeGrafter"/>
</dbReference>
<gene>
    <name evidence="2" type="ORF">A2U01_0002990</name>
</gene>
<comment type="caution">
    <text evidence="2">The sequence shown here is derived from an EMBL/GenBank/DDBJ whole genome shotgun (WGS) entry which is preliminary data.</text>
</comment>
<dbReference type="InterPro" id="IPR011430">
    <property type="entry name" value="UTP20_N"/>
</dbReference>
<dbReference type="PANTHER" id="PTHR17695:SF11">
    <property type="entry name" value="SMALL SUBUNIT PROCESSOME COMPONENT 20 HOMOLOG"/>
    <property type="match status" value="1"/>
</dbReference>
<dbReference type="Proteomes" id="UP000265520">
    <property type="component" value="Unassembled WGS sequence"/>
</dbReference>
<dbReference type="InterPro" id="IPR052575">
    <property type="entry name" value="SSU_processome_comp_20"/>
</dbReference>
<organism evidence="2 3">
    <name type="scientific">Trifolium medium</name>
    <dbReference type="NCBI Taxonomy" id="97028"/>
    <lineage>
        <taxon>Eukaryota</taxon>
        <taxon>Viridiplantae</taxon>
        <taxon>Streptophyta</taxon>
        <taxon>Embryophyta</taxon>
        <taxon>Tracheophyta</taxon>
        <taxon>Spermatophyta</taxon>
        <taxon>Magnoliopsida</taxon>
        <taxon>eudicotyledons</taxon>
        <taxon>Gunneridae</taxon>
        <taxon>Pentapetalae</taxon>
        <taxon>rosids</taxon>
        <taxon>fabids</taxon>
        <taxon>Fabales</taxon>
        <taxon>Fabaceae</taxon>
        <taxon>Papilionoideae</taxon>
        <taxon>50 kb inversion clade</taxon>
        <taxon>NPAAA clade</taxon>
        <taxon>Hologalegina</taxon>
        <taxon>IRL clade</taxon>
        <taxon>Trifolieae</taxon>
        <taxon>Trifolium</taxon>
    </lineage>
</organism>
<proteinExistence type="predicted"/>
<evidence type="ECO:0000313" key="3">
    <source>
        <dbReference type="Proteomes" id="UP000265520"/>
    </source>
</evidence>
<dbReference type="PANTHER" id="PTHR17695">
    <property type="entry name" value="SMALL SUBUNIT PROCESSOME COMPONENT 20 HOMOLOG"/>
    <property type="match status" value="1"/>
</dbReference>
<feature type="domain" description="U3 small nucleolar RNA-associated protein 20 N-terminal" evidence="1">
    <location>
        <begin position="5"/>
        <end position="258"/>
    </location>
</feature>